<dbReference type="EMBL" id="SRYW01000007">
    <property type="protein sequence ID" value="TGY34249.1"/>
    <property type="molecule type" value="Genomic_DNA"/>
</dbReference>
<dbReference type="RefSeq" id="WP_017357295.1">
    <property type="nucleotide sequence ID" value="NZ_SRYW01000007.1"/>
</dbReference>
<evidence type="ECO:0000313" key="3">
    <source>
        <dbReference type="EMBL" id="TGY34249.1"/>
    </source>
</evidence>
<evidence type="ECO:0000259" key="2">
    <source>
        <dbReference type="Pfam" id="PF06812"/>
    </source>
</evidence>
<sequence length="353" mass="39340">MLDQDALLAPIADHAPTGEDLAFSPEFDRIQESRRADDPTLDQGEWQTDIKYADWSSVARECADLLQTRTKDLRLAGWLTEAATQVEGFRGLAVGYRVVAGLCDQYWDEVHPQAPDDDQEERIGNLSWLLSNSLQWLRNVPIVSAPQGRFTLTDFEVAHARASNGGDYHDDRPGLEQLEAARRDTQHEFYRQLLETLPECADALATLQAAVDNRLGLDGPSFSAVREQIEHIQRTVMRFARDAGVLLDGEVVDALDAEDAFTAQPGPGDAAAPSARSPGGAPTTRKEALQQLRQVAEFFRRTEPHSPVAYLAEKAARWGEMPLHVWLKRVIKDSSVLDQMEEMLDINQNLDGQ</sequence>
<protein>
    <submittedName>
        <fullName evidence="3">Type VI secretion system protein TssA</fullName>
    </submittedName>
</protein>
<dbReference type="NCBIfam" id="TIGR03363">
    <property type="entry name" value="VI_chp_8"/>
    <property type="match status" value="1"/>
</dbReference>
<dbReference type="AlphaFoldDB" id="A0A4S2CYY2"/>
<proteinExistence type="predicted"/>
<name>A0A4S2CYY2_STEMA</name>
<evidence type="ECO:0000256" key="1">
    <source>
        <dbReference type="SAM" id="MobiDB-lite"/>
    </source>
</evidence>
<accession>A0A4S2CYY2</accession>
<gene>
    <name evidence="3" type="primary">tssA</name>
    <name evidence="3" type="ORF">E5352_10305</name>
</gene>
<dbReference type="OrthoDB" id="9771118at2"/>
<dbReference type="PANTHER" id="PTHR37951">
    <property type="entry name" value="CYTOPLASMIC PROTEIN-RELATED"/>
    <property type="match status" value="1"/>
</dbReference>
<dbReference type="InterPro" id="IPR010657">
    <property type="entry name" value="ImpA_N"/>
</dbReference>
<reference evidence="3 4" key="1">
    <citation type="submission" date="2019-04" db="EMBL/GenBank/DDBJ databases">
        <title>Microbes associate with the intestines of laboratory mice.</title>
        <authorList>
            <person name="Navarre W."/>
            <person name="Wong E."/>
            <person name="Huang K."/>
            <person name="Tropini C."/>
            <person name="Ng K."/>
            <person name="Yu B."/>
        </authorList>
    </citation>
    <scope>NUCLEOTIDE SEQUENCE [LARGE SCALE GENOMIC DNA]</scope>
    <source>
        <strain evidence="3 4">NM62_B4-13</strain>
    </source>
</reference>
<dbReference type="Pfam" id="PF06812">
    <property type="entry name" value="ImpA_N"/>
    <property type="match status" value="1"/>
</dbReference>
<comment type="caution">
    <text evidence="3">The sequence shown here is derived from an EMBL/GenBank/DDBJ whole genome shotgun (WGS) entry which is preliminary data.</text>
</comment>
<organism evidence="3 4">
    <name type="scientific">Stenotrophomonas maltophilia</name>
    <name type="common">Pseudomonas maltophilia</name>
    <name type="synonym">Xanthomonas maltophilia</name>
    <dbReference type="NCBI Taxonomy" id="40324"/>
    <lineage>
        <taxon>Bacteria</taxon>
        <taxon>Pseudomonadati</taxon>
        <taxon>Pseudomonadota</taxon>
        <taxon>Gammaproteobacteria</taxon>
        <taxon>Lysobacterales</taxon>
        <taxon>Lysobacteraceae</taxon>
        <taxon>Stenotrophomonas</taxon>
        <taxon>Stenotrophomonas maltophilia group</taxon>
    </lineage>
</organism>
<evidence type="ECO:0000313" key="4">
    <source>
        <dbReference type="Proteomes" id="UP000306631"/>
    </source>
</evidence>
<dbReference type="Proteomes" id="UP000306631">
    <property type="component" value="Unassembled WGS sequence"/>
</dbReference>
<feature type="region of interest" description="Disordered" evidence="1">
    <location>
        <begin position="262"/>
        <end position="286"/>
    </location>
</feature>
<feature type="domain" description="ImpA N-terminal" evidence="2">
    <location>
        <begin position="8"/>
        <end position="130"/>
    </location>
</feature>
<dbReference type="PANTHER" id="PTHR37951:SF1">
    <property type="entry name" value="TYPE VI SECRETION SYSTEM COMPONENT TSSA1"/>
    <property type="match status" value="1"/>
</dbReference>
<feature type="compositionally biased region" description="Low complexity" evidence="1">
    <location>
        <begin position="265"/>
        <end position="282"/>
    </location>
</feature>
<dbReference type="InterPro" id="IPR017740">
    <property type="entry name" value="TssA-like"/>
</dbReference>